<comment type="caution">
    <text evidence="3">The sequence shown here is derived from an EMBL/GenBank/DDBJ whole genome shotgun (WGS) entry which is preliminary data.</text>
</comment>
<feature type="region of interest" description="Disordered" evidence="1">
    <location>
        <begin position="1"/>
        <end position="25"/>
    </location>
</feature>
<dbReference type="SUPFAM" id="SSF52047">
    <property type="entry name" value="RNI-like"/>
    <property type="match status" value="1"/>
</dbReference>
<dbReference type="InterPro" id="IPR036047">
    <property type="entry name" value="F-box-like_dom_sf"/>
</dbReference>
<sequence>MEHSFTTTTTTTTTTTPTNAQGFLPMAPLNHRKSPIMGLPNEILGMIFDLLDPPEIISMTQVSRELYQVSLRYRFRELSWNLCPKSGFRLLTQPPPELPFAHFTRDLHLFHCFRKSPKKRWSYKQLCPCKPDSDPNQYISTDEFSGIIDSSRVLRGVHLHTYDLRAYSFLLNQLRASKPLRSLTMNLSTEIFEIPDSQIVLKRARNLEELSVAFPWEKSNDNCISVFSTIWELIALNRETLKSLNLGCYGSGWDNRIVHNWQSSSLGQWSNNFQRLRLNELRMFRYAELASEFKVTQFFAPETLTTFSLVDAPGFDDTLMELAKENRLPNLKALELCRSISRVSKICRIVGHLPPLEILSLTSWRHHYNVESGDWFAFRYLDGHKDSLRALWLDVWPSAFTDLSSDVDKPSKWRTLYEPDPDNPFDFSDYPQLRELALPETLDELTEVIPAPQLQRLRSLQDRSSTMSRTINYHEPFKNTCASIFKIIGGRQIAQKIREACQAPPQLDAPTGSSVAPSIPILPSLDILIDGEMFLGPDDAHMDVPNICKAEYKPLKPHNKRDKMEPSDYKTSLKLVSARQFWRRWPGSCLFGHARGPWAWIGRPFPNGRHTSRDWVV</sequence>
<dbReference type="Proteomes" id="UP000475325">
    <property type="component" value="Unassembled WGS sequence"/>
</dbReference>
<dbReference type="Gene3D" id="3.80.10.10">
    <property type="entry name" value="Ribonuclease Inhibitor"/>
    <property type="match status" value="1"/>
</dbReference>
<name>A0A7C8NKH6_ORBOL</name>
<evidence type="ECO:0000313" key="4">
    <source>
        <dbReference type="Proteomes" id="UP000475325"/>
    </source>
</evidence>
<protein>
    <recommendedName>
        <fullName evidence="2">F-box domain-containing protein</fullName>
    </recommendedName>
</protein>
<dbReference type="AlphaFoldDB" id="A0A7C8NKH6"/>
<dbReference type="InterPro" id="IPR001810">
    <property type="entry name" value="F-box_dom"/>
</dbReference>
<dbReference type="EMBL" id="WIQW01000010">
    <property type="protein sequence ID" value="KAF3107460.1"/>
    <property type="molecule type" value="Genomic_DNA"/>
</dbReference>
<accession>A0A7C8NKH6</accession>
<dbReference type="Gene3D" id="1.20.1280.50">
    <property type="match status" value="1"/>
</dbReference>
<proteinExistence type="predicted"/>
<gene>
    <name evidence="3" type="ORF">TWF102_000377</name>
</gene>
<dbReference type="InterPro" id="IPR032675">
    <property type="entry name" value="LRR_dom_sf"/>
</dbReference>
<dbReference type="SUPFAM" id="SSF81383">
    <property type="entry name" value="F-box domain"/>
    <property type="match status" value="1"/>
</dbReference>
<evidence type="ECO:0000256" key="1">
    <source>
        <dbReference type="SAM" id="MobiDB-lite"/>
    </source>
</evidence>
<feature type="compositionally biased region" description="Low complexity" evidence="1">
    <location>
        <begin position="1"/>
        <end position="18"/>
    </location>
</feature>
<feature type="domain" description="F-box" evidence="2">
    <location>
        <begin position="33"/>
        <end position="78"/>
    </location>
</feature>
<dbReference type="PROSITE" id="PS50181">
    <property type="entry name" value="FBOX"/>
    <property type="match status" value="1"/>
</dbReference>
<reference evidence="3 4" key="1">
    <citation type="submission" date="2019-06" db="EMBL/GenBank/DDBJ databases">
        <authorList>
            <person name="Palmer J.M."/>
        </authorList>
    </citation>
    <scope>NUCLEOTIDE SEQUENCE [LARGE SCALE GENOMIC DNA]</scope>
    <source>
        <strain evidence="3 4">TWF102</strain>
    </source>
</reference>
<dbReference type="CDD" id="cd09917">
    <property type="entry name" value="F-box_SF"/>
    <property type="match status" value="1"/>
</dbReference>
<evidence type="ECO:0000259" key="2">
    <source>
        <dbReference type="PROSITE" id="PS50181"/>
    </source>
</evidence>
<evidence type="ECO:0000313" key="3">
    <source>
        <dbReference type="EMBL" id="KAF3107460.1"/>
    </source>
</evidence>
<dbReference type="Pfam" id="PF12937">
    <property type="entry name" value="F-box-like"/>
    <property type="match status" value="1"/>
</dbReference>
<organism evidence="3 4">
    <name type="scientific">Orbilia oligospora</name>
    <name type="common">Nematode-trapping fungus</name>
    <name type="synonym">Arthrobotrys oligospora</name>
    <dbReference type="NCBI Taxonomy" id="2813651"/>
    <lineage>
        <taxon>Eukaryota</taxon>
        <taxon>Fungi</taxon>
        <taxon>Dikarya</taxon>
        <taxon>Ascomycota</taxon>
        <taxon>Pezizomycotina</taxon>
        <taxon>Orbiliomycetes</taxon>
        <taxon>Orbiliales</taxon>
        <taxon>Orbiliaceae</taxon>
        <taxon>Orbilia</taxon>
    </lineage>
</organism>
<dbReference type="SMART" id="SM00256">
    <property type="entry name" value="FBOX"/>
    <property type="match status" value="1"/>
</dbReference>